<dbReference type="Pfam" id="PF00954">
    <property type="entry name" value="S_locus_glycop"/>
    <property type="match status" value="1"/>
</dbReference>
<evidence type="ECO:0000313" key="4">
    <source>
        <dbReference type="EMBL" id="BAX09105.1"/>
    </source>
</evidence>
<evidence type="ECO:0000256" key="1">
    <source>
        <dbReference type="ARBA" id="ARBA00022729"/>
    </source>
</evidence>
<protein>
    <submittedName>
        <fullName evidence="4">S-locus glycoprotein family protein</fullName>
    </submittedName>
</protein>
<sequence>MEQFCTLLGQIPEMTINRGLHDVSVENTNSGLYITYTAMAIKCVLSRFVLVKSGGMQVFTLLDDGKWSMFLSQPRDQCAVYGVCGAYGNSNNLQFCSCVEG</sequence>
<dbReference type="EMBL" id="AB728821">
    <property type="protein sequence ID" value="BAX09105.1"/>
    <property type="molecule type" value="mRNA"/>
</dbReference>
<feature type="domain" description="S-locus glycoprotein" evidence="3">
    <location>
        <begin position="11"/>
        <end position="101"/>
    </location>
</feature>
<reference evidence="4" key="1">
    <citation type="journal article" date="2008" name="BMC Genomics">
        <title>Characterization of expressed sequence tags from a full-length enriched cDNA library of Cryptomeria japonica male strobili.</title>
        <authorList>
            <person name="Futamura N."/>
            <person name="Totoki Y."/>
            <person name="Toyoda A."/>
            <person name="Igasaki T."/>
            <person name="Nanjo T."/>
            <person name="Seki M."/>
            <person name="Sakaki Y."/>
            <person name="Mari A."/>
            <person name="Shinozaki K."/>
            <person name="Shinohara K."/>
        </authorList>
    </citation>
    <scope>NUCLEOTIDE SEQUENCE</scope>
    <source>
        <tissue evidence="4">Male strobilus</tissue>
    </source>
</reference>
<proteinExistence type="evidence at transcript level"/>
<evidence type="ECO:0000256" key="2">
    <source>
        <dbReference type="ARBA" id="ARBA00023157"/>
    </source>
</evidence>
<dbReference type="GO" id="GO:0048544">
    <property type="term" value="P:recognition of pollen"/>
    <property type="evidence" value="ECO:0007669"/>
    <property type="project" value="InterPro"/>
</dbReference>
<reference evidence="4" key="2">
    <citation type="submission" date="2012-06" db="EMBL/GenBank/DDBJ databases">
        <title>Comparison of fertile and sterile male gametogenesis in Cryptomeria japonica by histological analysis and microarray analysis.</title>
        <authorList>
            <person name="Futamura N."/>
            <person name="Saito M."/>
            <person name="Taira H."/>
            <person name="Shinohara K."/>
        </authorList>
    </citation>
    <scope>NUCLEOTIDE SEQUENCE</scope>
    <source>
        <tissue evidence="4">Male strobilus</tissue>
    </source>
</reference>
<name>A0A1V1GAH3_CRYJA</name>
<dbReference type="AlphaFoldDB" id="A0A1V1GAH3"/>
<keyword evidence="2" id="KW-1015">Disulfide bond</keyword>
<organism evidence="4">
    <name type="scientific">Cryptomeria japonica</name>
    <name type="common">Japanese cedar</name>
    <name type="synonym">Cupressus japonica</name>
    <dbReference type="NCBI Taxonomy" id="3369"/>
    <lineage>
        <taxon>Eukaryota</taxon>
        <taxon>Viridiplantae</taxon>
        <taxon>Streptophyta</taxon>
        <taxon>Embryophyta</taxon>
        <taxon>Tracheophyta</taxon>
        <taxon>Spermatophyta</taxon>
        <taxon>Pinopsida</taxon>
        <taxon>Pinidae</taxon>
        <taxon>Conifers II</taxon>
        <taxon>Cupressales</taxon>
        <taxon>Cupressaceae</taxon>
        <taxon>Cryptomeria</taxon>
    </lineage>
</organism>
<evidence type="ECO:0000259" key="3">
    <source>
        <dbReference type="Pfam" id="PF00954"/>
    </source>
</evidence>
<keyword evidence="1" id="KW-0732">Signal</keyword>
<dbReference type="InterPro" id="IPR000858">
    <property type="entry name" value="S_locus_glycoprot_dom"/>
</dbReference>
<accession>A0A1V1GAH3</accession>